<protein>
    <submittedName>
        <fullName evidence="2">CoA transferase</fullName>
    </submittedName>
</protein>
<organism evidence="2 3">
    <name type="scientific">Arthrobacter hankyongi</name>
    <dbReference type="NCBI Taxonomy" id="2904801"/>
    <lineage>
        <taxon>Bacteria</taxon>
        <taxon>Bacillati</taxon>
        <taxon>Actinomycetota</taxon>
        <taxon>Actinomycetes</taxon>
        <taxon>Micrococcales</taxon>
        <taxon>Micrococcaceae</taxon>
        <taxon>Arthrobacter</taxon>
    </lineage>
</organism>
<dbReference type="GO" id="GO:0016740">
    <property type="term" value="F:transferase activity"/>
    <property type="evidence" value="ECO:0007669"/>
    <property type="project" value="UniProtKB-KW"/>
</dbReference>
<evidence type="ECO:0000313" key="3">
    <source>
        <dbReference type="Proteomes" id="UP001165368"/>
    </source>
</evidence>
<dbReference type="Proteomes" id="UP001165368">
    <property type="component" value="Unassembled WGS sequence"/>
</dbReference>
<keyword evidence="2" id="KW-0808">Transferase</keyword>
<evidence type="ECO:0000313" key="2">
    <source>
        <dbReference type="EMBL" id="MCG2621309.1"/>
    </source>
</evidence>
<gene>
    <name evidence="2" type="ORF">LVY72_05200</name>
</gene>
<dbReference type="Pfam" id="PF02515">
    <property type="entry name" value="CoA_transf_3"/>
    <property type="match status" value="3"/>
</dbReference>
<dbReference type="RefSeq" id="WP_237818414.1">
    <property type="nucleotide sequence ID" value="NZ_JAKLTQ010000002.1"/>
</dbReference>
<reference evidence="2" key="1">
    <citation type="submission" date="2022-01" db="EMBL/GenBank/DDBJ databases">
        <authorList>
            <person name="Jo J.-H."/>
            <person name="Im W.-T."/>
        </authorList>
    </citation>
    <scope>NUCLEOTIDE SEQUENCE</scope>
    <source>
        <strain evidence="2">I2-34</strain>
    </source>
</reference>
<feature type="region of interest" description="Disordered" evidence="1">
    <location>
        <begin position="320"/>
        <end position="345"/>
    </location>
</feature>
<comment type="caution">
    <text evidence="2">The sequence shown here is derived from an EMBL/GenBank/DDBJ whole genome shotgun (WGS) entry which is preliminary data.</text>
</comment>
<dbReference type="PANTHER" id="PTHR48228">
    <property type="entry name" value="SUCCINYL-COA--D-CITRAMALATE COA-TRANSFERASE"/>
    <property type="match status" value="1"/>
</dbReference>
<evidence type="ECO:0000256" key="1">
    <source>
        <dbReference type="SAM" id="MobiDB-lite"/>
    </source>
</evidence>
<accession>A0ABS9L3T8</accession>
<dbReference type="InterPro" id="IPR044855">
    <property type="entry name" value="CoA-Trfase_III_dom3_sf"/>
</dbReference>
<dbReference type="InterPro" id="IPR050509">
    <property type="entry name" value="CoA-transferase_III"/>
</dbReference>
<proteinExistence type="predicted"/>
<dbReference type="EMBL" id="JAKLTQ010000002">
    <property type="protein sequence ID" value="MCG2621309.1"/>
    <property type="molecule type" value="Genomic_DNA"/>
</dbReference>
<dbReference type="PANTHER" id="PTHR48228:SF5">
    <property type="entry name" value="ALPHA-METHYLACYL-COA RACEMASE"/>
    <property type="match status" value="1"/>
</dbReference>
<dbReference type="InterPro" id="IPR023606">
    <property type="entry name" value="CoA-Trfase_III_dom_1_sf"/>
</dbReference>
<keyword evidence="3" id="KW-1185">Reference proteome</keyword>
<dbReference type="Gene3D" id="3.40.50.10540">
    <property type="entry name" value="Crotonobetainyl-coa:carnitine coa-transferase, domain 1"/>
    <property type="match status" value="2"/>
</dbReference>
<name>A0ABS9L3T8_9MICC</name>
<sequence length="740" mass="79136">MNRLESMAGLLVVDLGSGMAAALVAKMLAEAGAQVVRFEPSAGDPFYTVYPAYASWHAGSSRPPAAEREDWLARADVCLVGGEDFPDLDWSFDPESIVAANGRAVVLDLTGYPGGHSAQGRPAVDLLVQARTGLSYEVSDERPMHLTFPAPTYGAALHGLVGILAALIERGRSGKGQVVTTSLQQGGLPFVPFWMDAERADRTFNRNIPKDAAPLLFRCADGRYIHFSTGGSPDKAYDLLGIPRPETPHPNWFGDTERIGQAVASYHSGELLKRMSEAGLAAEVVLAPGQCWDEPQVLANQIIRPLPDGSRGVGLPLKFRTPGDTGGQAAAEAPPSSATRQEAQPPLQGVRVVDFGHFVAGPYASRVLADLGADVVKVESLGGDLMRKASFQAVYSSNRGKRSLAVDAKNPRGAEIVRLLCATANVAHHNFRPGVAERLALDPASLREVRPDLVTMHASAYGTSGPRMYDSGFDPIIQAYCGHEVRAGGAGNDPLWYRLLIVDYSAGLLGAIGLLLGVYEQQQAGRAVEIECSLLDTGVFLLSELIQTAEGGFEGAPSTNRNRTGYHPAEALYQTRDGWIAVAARSEAMAARLVQWAGLDLGPRASWHQPEEDLLQEYFGRMGTDEALAGLAAEDIWAEECVRDGWRELNSAGVNASLLQNVQDPQYGMIRSVDNLIGFSRSAAAARQASAPRLGEDTAGLLTELGYSPSDIEDLLEGGAVAVVRDPKTHQEANQEKAKL</sequence>
<dbReference type="SUPFAM" id="SSF89796">
    <property type="entry name" value="CoA-transferase family III (CaiB/BaiF)"/>
    <property type="match status" value="2"/>
</dbReference>
<dbReference type="InterPro" id="IPR003673">
    <property type="entry name" value="CoA-Trfase_fam_III"/>
</dbReference>
<dbReference type="Gene3D" id="3.30.1540.10">
    <property type="entry name" value="formyl-coa transferase, domain 3"/>
    <property type="match status" value="2"/>
</dbReference>